<proteinExistence type="predicted"/>
<comment type="caution">
    <text evidence="1">The sequence shown here is derived from an EMBL/GenBank/DDBJ whole genome shotgun (WGS) entry which is preliminary data.</text>
</comment>
<keyword evidence="2" id="KW-1185">Reference proteome</keyword>
<dbReference type="AlphaFoldDB" id="A0A9Q1H5B3"/>
<reference evidence="1" key="1">
    <citation type="submission" date="2021-10" db="EMBL/GenBank/DDBJ databases">
        <title>Tropical sea cucumber genome reveals ecological adaptation and Cuvierian tubules defense mechanism.</title>
        <authorList>
            <person name="Chen T."/>
        </authorList>
    </citation>
    <scope>NUCLEOTIDE SEQUENCE</scope>
    <source>
        <strain evidence="1">Nanhai2018</strain>
        <tissue evidence="1">Muscle</tissue>
    </source>
</reference>
<sequence>MAKDCSAFQLFMTHRSQSRPRQVSPHTNNSLTAAVCVCRLCDIHCTRCTTTHCYLLGTIT</sequence>
<evidence type="ECO:0000313" key="2">
    <source>
        <dbReference type="Proteomes" id="UP001152320"/>
    </source>
</evidence>
<protein>
    <submittedName>
        <fullName evidence="1">Uncharacterized protein</fullName>
    </submittedName>
</protein>
<name>A0A9Q1H5B3_HOLLE</name>
<organism evidence="1 2">
    <name type="scientific">Holothuria leucospilota</name>
    <name type="common">Black long sea cucumber</name>
    <name type="synonym">Mertensiothuria leucospilota</name>
    <dbReference type="NCBI Taxonomy" id="206669"/>
    <lineage>
        <taxon>Eukaryota</taxon>
        <taxon>Metazoa</taxon>
        <taxon>Echinodermata</taxon>
        <taxon>Eleutherozoa</taxon>
        <taxon>Echinozoa</taxon>
        <taxon>Holothuroidea</taxon>
        <taxon>Aspidochirotacea</taxon>
        <taxon>Aspidochirotida</taxon>
        <taxon>Holothuriidae</taxon>
        <taxon>Holothuria</taxon>
    </lineage>
</organism>
<accession>A0A9Q1H5B3</accession>
<dbReference type="EMBL" id="JAIZAY010000011">
    <property type="protein sequence ID" value="KAJ8033015.1"/>
    <property type="molecule type" value="Genomic_DNA"/>
</dbReference>
<evidence type="ECO:0000313" key="1">
    <source>
        <dbReference type="EMBL" id="KAJ8033015.1"/>
    </source>
</evidence>
<gene>
    <name evidence="1" type="ORF">HOLleu_23134</name>
</gene>
<dbReference type="Proteomes" id="UP001152320">
    <property type="component" value="Chromosome 11"/>
</dbReference>